<evidence type="ECO:0000313" key="3">
    <source>
        <dbReference type="Proteomes" id="UP000175829"/>
    </source>
</evidence>
<comment type="caution">
    <text evidence="2">The sequence shown here is derived from an EMBL/GenBank/DDBJ whole genome shotgun (WGS) entry which is preliminary data.</text>
</comment>
<name>A0A1E7K4L3_9ACTN</name>
<feature type="compositionally biased region" description="Basic residues" evidence="1">
    <location>
        <begin position="67"/>
        <end position="78"/>
    </location>
</feature>
<evidence type="ECO:0000313" key="2">
    <source>
        <dbReference type="EMBL" id="OEU98860.1"/>
    </source>
</evidence>
<dbReference type="RefSeq" id="WP_019358069.1">
    <property type="nucleotide sequence ID" value="NZ_LJGV01000022.1"/>
</dbReference>
<dbReference type="InterPro" id="IPR033457">
    <property type="entry name" value="DUF5133"/>
</dbReference>
<reference evidence="2 3" key="1">
    <citation type="journal article" date="2016" name="Front. Microbiol.">
        <title>Comparative Genomics Analysis of Streptomyces Species Reveals Their Adaptation to the Marine Environment and Their Diversity at the Genomic Level.</title>
        <authorList>
            <person name="Tian X."/>
            <person name="Zhang Z."/>
            <person name="Yang T."/>
            <person name="Chen M."/>
            <person name="Li J."/>
            <person name="Chen F."/>
            <person name="Yang J."/>
            <person name="Li W."/>
            <person name="Zhang B."/>
            <person name="Zhang Z."/>
            <person name="Wu J."/>
            <person name="Zhang C."/>
            <person name="Long L."/>
            <person name="Xiao J."/>
        </authorList>
    </citation>
    <scope>NUCLEOTIDE SEQUENCE [LARGE SCALE GENOMIC DNA]</scope>
    <source>
        <strain evidence="2 3">SCSIO M10379</strain>
    </source>
</reference>
<organism evidence="2 3">
    <name type="scientific">Streptomyces qinglanensis</name>
    <dbReference type="NCBI Taxonomy" id="943816"/>
    <lineage>
        <taxon>Bacteria</taxon>
        <taxon>Bacillati</taxon>
        <taxon>Actinomycetota</taxon>
        <taxon>Actinomycetes</taxon>
        <taxon>Kitasatosporales</taxon>
        <taxon>Streptomycetaceae</taxon>
        <taxon>Streptomyces</taxon>
    </lineage>
</organism>
<gene>
    <name evidence="2" type="ORF">AN217_14680</name>
</gene>
<evidence type="ECO:0008006" key="4">
    <source>
        <dbReference type="Google" id="ProtNLM"/>
    </source>
</evidence>
<dbReference type="PATRIC" id="fig|943816.4.peg.2379"/>
<protein>
    <recommendedName>
        <fullName evidence="4">DUF5133 domain-containing protein</fullName>
    </recommendedName>
</protein>
<evidence type="ECO:0000256" key="1">
    <source>
        <dbReference type="SAM" id="MobiDB-lite"/>
    </source>
</evidence>
<dbReference type="Proteomes" id="UP000175829">
    <property type="component" value="Unassembled WGS sequence"/>
</dbReference>
<sequence>MLHPAEKTLRLLLARYADARAQHETAPTPATREAVEDLAYTLCVTTDTRSLTEALSAADRMLERHVTQRKHGTRRGRAHGATAAV</sequence>
<dbReference type="Pfam" id="PF17196">
    <property type="entry name" value="DUF5133"/>
    <property type="match status" value="1"/>
</dbReference>
<dbReference type="AlphaFoldDB" id="A0A1E7K4L3"/>
<accession>A0A1E7K4L3</accession>
<feature type="region of interest" description="Disordered" evidence="1">
    <location>
        <begin position="66"/>
        <end position="85"/>
    </location>
</feature>
<dbReference type="EMBL" id="LJGV01000022">
    <property type="protein sequence ID" value="OEU98860.1"/>
    <property type="molecule type" value="Genomic_DNA"/>
</dbReference>
<proteinExistence type="predicted"/>